<sequence>MVFWRLFAWLSSFWSGQPQVLAIENAAQKISVPKEEPPKSLPELKDPQTDKKDVLEAVEKPKENPVKVVPEEKPQIEKEDAPEAVEKPKEDLVKEVPEVKPEATREDPVDPKPYEACREFEQTVQQRIYDVEPVIVISPLSPEPKLEDPAEKSQKLSESEDKPSFKGLDQDTVCFGMEDISYRFQPSPASDGVGSTKETKQFKKVTDEMIKQMWIKNEKLGAQEDIPLTRINKKMPKFIYKKLRFTRKTDFYTMTLFKQGEHKRVVRLRPDAWRRYGCLKKLYEIGGWTFELNGHGHHHASVATPTPLKQYTKVAPHTAPPSAPTLPPIMTEEELLKRPLLIPPTSSGGSRPRRTESKLGSAEHNKKEKPILEKLSSPSPRSPHRKSGKKKSCGSLK</sequence>
<name>A0A4U5PF44_STECR</name>
<keyword evidence="2" id="KW-0732">Signal</keyword>
<organism evidence="3 4">
    <name type="scientific">Steinernema carpocapsae</name>
    <name type="common">Entomopathogenic nematode</name>
    <dbReference type="NCBI Taxonomy" id="34508"/>
    <lineage>
        <taxon>Eukaryota</taxon>
        <taxon>Metazoa</taxon>
        <taxon>Ecdysozoa</taxon>
        <taxon>Nematoda</taxon>
        <taxon>Chromadorea</taxon>
        <taxon>Rhabditida</taxon>
        <taxon>Tylenchina</taxon>
        <taxon>Panagrolaimomorpha</taxon>
        <taxon>Strongyloidoidea</taxon>
        <taxon>Steinernematidae</taxon>
        <taxon>Steinernema</taxon>
    </lineage>
</organism>
<feature type="compositionally biased region" description="Basic residues" evidence="1">
    <location>
        <begin position="382"/>
        <end position="397"/>
    </location>
</feature>
<evidence type="ECO:0000313" key="4">
    <source>
        <dbReference type="Proteomes" id="UP000298663"/>
    </source>
</evidence>
<keyword evidence="4" id="KW-1185">Reference proteome</keyword>
<dbReference type="OrthoDB" id="5832592at2759"/>
<dbReference type="STRING" id="34508.A0A4U5PF44"/>
<feature type="region of interest" description="Disordered" evidence="1">
    <location>
        <begin position="340"/>
        <end position="397"/>
    </location>
</feature>
<feature type="compositionally biased region" description="Basic and acidic residues" evidence="1">
    <location>
        <begin position="32"/>
        <end position="112"/>
    </location>
</feature>
<feature type="chain" id="PRO_5020902951" evidence="2">
    <location>
        <begin position="23"/>
        <end position="397"/>
    </location>
</feature>
<comment type="caution">
    <text evidence="3">The sequence shown here is derived from an EMBL/GenBank/DDBJ whole genome shotgun (WGS) entry which is preliminary data.</text>
</comment>
<dbReference type="EMBL" id="AZBU02000002">
    <property type="protein sequence ID" value="TKR94831.1"/>
    <property type="molecule type" value="Genomic_DNA"/>
</dbReference>
<reference evidence="3 4" key="2">
    <citation type="journal article" date="2019" name="G3 (Bethesda)">
        <title>Hybrid Assembly of the Genome of the Entomopathogenic Nematode Steinernema carpocapsae Identifies the X-Chromosome.</title>
        <authorList>
            <person name="Serra L."/>
            <person name="Macchietto M."/>
            <person name="Macias-Munoz A."/>
            <person name="McGill C.J."/>
            <person name="Rodriguez I.M."/>
            <person name="Rodriguez B."/>
            <person name="Murad R."/>
            <person name="Mortazavi A."/>
        </authorList>
    </citation>
    <scope>NUCLEOTIDE SEQUENCE [LARGE SCALE GENOMIC DNA]</scope>
    <source>
        <strain evidence="3 4">ALL</strain>
    </source>
</reference>
<feature type="compositionally biased region" description="Basic and acidic residues" evidence="1">
    <location>
        <begin position="144"/>
        <end position="164"/>
    </location>
</feature>
<evidence type="ECO:0000313" key="3">
    <source>
        <dbReference type="EMBL" id="TKR94831.1"/>
    </source>
</evidence>
<evidence type="ECO:0000256" key="2">
    <source>
        <dbReference type="SAM" id="SignalP"/>
    </source>
</evidence>
<accession>A0A4U5PF44</accession>
<feature type="region of interest" description="Disordered" evidence="1">
    <location>
        <begin position="140"/>
        <end position="168"/>
    </location>
</feature>
<dbReference type="AlphaFoldDB" id="A0A4U5PF44"/>
<feature type="region of interest" description="Disordered" evidence="1">
    <location>
        <begin position="30"/>
        <end position="112"/>
    </location>
</feature>
<feature type="compositionally biased region" description="Basic and acidic residues" evidence="1">
    <location>
        <begin position="353"/>
        <end position="372"/>
    </location>
</feature>
<gene>
    <name evidence="3" type="ORF">L596_009066</name>
</gene>
<evidence type="ECO:0000256" key="1">
    <source>
        <dbReference type="SAM" id="MobiDB-lite"/>
    </source>
</evidence>
<protein>
    <submittedName>
        <fullName evidence="3">Uncharacterized protein</fullName>
    </submittedName>
</protein>
<proteinExistence type="predicted"/>
<reference evidence="3 4" key="1">
    <citation type="journal article" date="2015" name="Genome Biol.">
        <title>Comparative genomics of Steinernema reveals deeply conserved gene regulatory networks.</title>
        <authorList>
            <person name="Dillman A.R."/>
            <person name="Macchietto M."/>
            <person name="Porter C.F."/>
            <person name="Rogers A."/>
            <person name="Williams B."/>
            <person name="Antoshechkin I."/>
            <person name="Lee M.M."/>
            <person name="Goodwin Z."/>
            <person name="Lu X."/>
            <person name="Lewis E.E."/>
            <person name="Goodrich-Blair H."/>
            <person name="Stock S.P."/>
            <person name="Adams B.J."/>
            <person name="Sternberg P.W."/>
            <person name="Mortazavi A."/>
        </authorList>
    </citation>
    <scope>NUCLEOTIDE SEQUENCE [LARGE SCALE GENOMIC DNA]</scope>
    <source>
        <strain evidence="3 4">ALL</strain>
    </source>
</reference>
<feature type="signal peptide" evidence="2">
    <location>
        <begin position="1"/>
        <end position="22"/>
    </location>
</feature>
<dbReference type="Proteomes" id="UP000298663">
    <property type="component" value="Unassembled WGS sequence"/>
</dbReference>